<feature type="coiled-coil region" evidence="1">
    <location>
        <begin position="122"/>
        <end position="215"/>
    </location>
</feature>
<reference evidence="4" key="1">
    <citation type="submission" date="2025-08" db="UniProtKB">
        <authorList>
            <consortium name="RefSeq"/>
        </authorList>
    </citation>
    <scope>IDENTIFICATION</scope>
    <source>
        <tissue evidence="4">Blood</tissue>
    </source>
</reference>
<evidence type="ECO:0000256" key="1">
    <source>
        <dbReference type="SAM" id="Coils"/>
    </source>
</evidence>
<proteinExistence type="predicted"/>
<evidence type="ECO:0000313" key="3">
    <source>
        <dbReference type="Proteomes" id="UP001190640"/>
    </source>
</evidence>
<dbReference type="Proteomes" id="UP001190640">
    <property type="component" value="Chromosome 2"/>
</dbReference>
<gene>
    <name evidence="4" type="primary">FLACC1</name>
</gene>
<dbReference type="KEGG" id="emc:129325070"/>
<dbReference type="GeneID" id="129325070"/>
<name>A0AA97KT41_EUBMA</name>
<dbReference type="RefSeq" id="XP_054828557.1">
    <property type="nucleotide sequence ID" value="XM_054972582.1"/>
</dbReference>
<protein>
    <submittedName>
        <fullName evidence="4">Flagellum-associated coiled-coil domain-containing protein 1</fullName>
    </submittedName>
</protein>
<dbReference type="InterPro" id="IPR026674">
    <property type="entry name" value="FLACC1"/>
</dbReference>
<dbReference type="PANTHER" id="PTHR21707:SF42">
    <property type="entry name" value="FLAGELLUM-ASSOCIATED COILED-COIL DOMAIN-CONTAINING PROTEIN 1"/>
    <property type="match status" value="1"/>
</dbReference>
<dbReference type="GO" id="GO:0005737">
    <property type="term" value="C:cytoplasm"/>
    <property type="evidence" value="ECO:0007669"/>
    <property type="project" value="TreeGrafter"/>
</dbReference>
<sequence>MSQANYRYCPSWDPWKIGCKRLARSKTGAAAQIPKMKFVSGMHKVPLRKREPSDISKDFSVLSPGFILPHTKGQVSVILEEELNKREGKEKELFEKTRPADTASAIPSLPSTPPKLQTEDVVADLVEQISELTGIMEQLRRDHETNHKQLENEMEEKCNELQQEHESKVGQIEAFHKLEMSSLEEQYKSELRTERATAQEKLSGMQKEYKYLKNAFRVYQDSISDEMEEKWLRRQAEWKKSERTEREKALLQQKQSLMRKFETEIEEQRKIIQNNSFLLDRAYQQEREDFIKQHETDVEKITILTQKIDALEEELKEKNETLNAIASSLHNTEMELQREKAGVADTEKNVLQRIAVVEEKHRVTMATLVEENTALRRKLIEKNEEILNERAQRSVIF</sequence>
<feature type="region of interest" description="Disordered" evidence="2">
    <location>
        <begin position="89"/>
        <end position="116"/>
    </location>
</feature>
<evidence type="ECO:0000256" key="2">
    <source>
        <dbReference type="SAM" id="MobiDB-lite"/>
    </source>
</evidence>
<feature type="compositionally biased region" description="Basic and acidic residues" evidence="2">
    <location>
        <begin position="89"/>
        <end position="99"/>
    </location>
</feature>
<evidence type="ECO:0000313" key="4">
    <source>
        <dbReference type="RefSeq" id="XP_054828557.1"/>
    </source>
</evidence>
<dbReference type="PANTHER" id="PTHR21707">
    <property type="entry name" value="FLAGELLUM-ASSOCIATED COILED-COIL DOMAIN-CONTAINING PROTEIN 1"/>
    <property type="match status" value="1"/>
</dbReference>
<keyword evidence="1" id="KW-0175">Coiled coil</keyword>
<keyword evidence="3" id="KW-1185">Reference proteome</keyword>
<organism evidence="3 4">
    <name type="scientific">Eublepharis macularius</name>
    <name type="common">Leopard gecko</name>
    <name type="synonym">Cyrtodactylus macularius</name>
    <dbReference type="NCBI Taxonomy" id="481883"/>
    <lineage>
        <taxon>Eukaryota</taxon>
        <taxon>Metazoa</taxon>
        <taxon>Chordata</taxon>
        <taxon>Craniata</taxon>
        <taxon>Vertebrata</taxon>
        <taxon>Euteleostomi</taxon>
        <taxon>Lepidosauria</taxon>
        <taxon>Squamata</taxon>
        <taxon>Bifurcata</taxon>
        <taxon>Gekkota</taxon>
        <taxon>Eublepharidae</taxon>
        <taxon>Eublepharinae</taxon>
        <taxon>Eublepharis</taxon>
    </lineage>
</organism>
<dbReference type="CTD" id="130540"/>
<accession>A0AA97KT41</accession>
<feature type="coiled-coil region" evidence="1">
    <location>
        <begin position="301"/>
        <end position="392"/>
    </location>
</feature>
<dbReference type="AlphaFoldDB" id="A0AA97KT41"/>